<evidence type="ECO:0000313" key="4">
    <source>
        <dbReference type="Proteomes" id="UP000178606"/>
    </source>
</evidence>
<reference evidence="3 4" key="1">
    <citation type="journal article" date="2016" name="Nat. Commun.">
        <title>Thousands of microbial genomes shed light on interconnected biogeochemical processes in an aquifer system.</title>
        <authorList>
            <person name="Anantharaman K."/>
            <person name="Brown C.T."/>
            <person name="Hug L.A."/>
            <person name="Sharon I."/>
            <person name="Castelle C.J."/>
            <person name="Probst A.J."/>
            <person name="Thomas B.C."/>
            <person name="Singh A."/>
            <person name="Wilkins M.J."/>
            <person name="Karaoz U."/>
            <person name="Brodie E.L."/>
            <person name="Williams K.H."/>
            <person name="Hubbard S.S."/>
            <person name="Banfield J.F."/>
        </authorList>
    </citation>
    <scope>NUCLEOTIDE SEQUENCE [LARGE SCALE GENOMIC DNA]</scope>
    <source>
        <strain evidence="4">RIFCSPLOWO2_12_FULL_64_10</strain>
    </source>
</reference>
<dbReference type="EMBL" id="MFKF01000184">
    <property type="protein sequence ID" value="OGG51412.1"/>
    <property type="molecule type" value="Genomic_DNA"/>
</dbReference>
<proteinExistence type="inferred from homology"/>
<dbReference type="PANTHER" id="PTHR31088">
    <property type="entry name" value="MEMBRANE-ASSOCIATED PROTEIN VIPP1, CHLOROPLASTIC"/>
    <property type="match status" value="1"/>
</dbReference>
<comment type="caution">
    <text evidence="3">The sequence shown here is derived from an EMBL/GenBank/DDBJ whole genome shotgun (WGS) entry which is preliminary data.</text>
</comment>
<dbReference type="AlphaFoldDB" id="A0A1F6CRA3"/>
<evidence type="ECO:0000313" key="3">
    <source>
        <dbReference type="EMBL" id="OGG51412.1"/>
    </source>
</evidence>
<gene>
    <name evidence="3" type="ORF">A3F84_26530</name>
</gene>
<keyword evidence="2" id="KW-0175">Coiled coil</keyword>
<feature type="coiled-coil region" evidence="2">
    <location>
        <begin position="108"/>
        <end position="195"/>
    </location>
</feature>
<evidence type="ECO:0000256" key="2">
    <source>
        <dbReference type="SAM" id="Coils"/>
    </source>
</evidence>
<comment type="similarity">
    <text evidence="1">Belongs to the PspA/Vipp/IM30 family.</text>
</comment>
<dbReference type="Proteomes" id="UP000178606">
    <property type="component" value="Unassembled WGS sequence"/>
</dbReference>
<name>A0A1F6CRA3_HANXR</name>
<organism evidence="3 4">
    <name type="scientific">Handelsmanbacteria sp. (strain RIFCSPLOWO2_12_FULL_64_10)</name>
    <dbReference type="NCBI Taxonomy" id="1817868"/>
    <lineage>
        <taxon>Bacteria</taxon>
        <taxon>Candidatus Handelsmaniibacteriota</taxon>
    </lineage>
</organism>
<dbReference type="InterPro" id="IPR007157">
    <property type="entry name" value="PspA_VIPP1"/>
</dbReference>
<protein>
    <recommendedName>
        <fullName evidence="5">Phage shock protein A</fullName>
    </recommendedName>
</protein>
<sequence>MSIFKRATDVIRANLSSLIDSAEDPEKMIDLFLEDAREQLAEAKRAVHEAIASSKEIEQQVQEYGEQTERWGKRAEEAVLKDRDDLAAKALAERQRYTQLRQKLLDPLETSQKNVEQAKGRLAELEQKIEEAENRRAELKARARVAKAEMKVSKGLAGIDKADALGDMDRMEEKVKRMEAQAAAASEMADEEKKTDLEEEFAKLGQGSVEDELTVLKKKLGKG</sequence>
<evidence type="ECO:0008006" key="5">
    <source>
        <dbReference type="Google" id="ProtNLM"/>
    </source>
</evidence>
<feature type="coiled-coil region" evidence="2">
    <location>
        <begin position="33"/>
        <end position="60"/>
    </location>
</feature>
<accession>A0A1F6CRA3</accession>
<dbReference type="Pfam" id="PF04012">
    <property type="entry name" value="PspA_IM30"/>
    <property type="match status" value="1"/>
</dbReference>
<dbReference type="PANTHER" id="PTHR31088:SF6">
    <property type="entry name" value="PHAGE SHOCK PROTEIN A"/>
    <property type="match status" value="1"/>
</dbReference>
<evidence type="ECO:0000256" key="1">
    <source>
        <dbReference type="ARBA" id="ARBA00043985"/>
    </source>
</evidence>